<evidence type="ECO:0000256" key="7">
    <source>
        <dbReference type="ARBA" id="ARBA00023065"/>
    </source>
</evidence>
<comment type="similarity">
    <text evidence="11 12">Belongs to the TonB-dependent receptor family.</text>
</comment>
<feature type="domain" description="TonB-dependent receptor-like beta-barrel" evidence="13">
    <location>
        <begin position="307"/>
        <end position="723"/>
    </location>
</feature>
<evidence type="ECO:0000256" key="9">
    <source>
        <dbReference type="ARBA" id="ARBA00023136"/>
    </source>
</evidence>
<keyword evidence="6" id="KW-0408">Iron</keyword>
<keyword evidence="5 11" id="KW-0812">Transmembrane</keyword>
<reference evidence="15 16" key="1">
    <citation type="submission" date="2023-04" db="EMBL/GenBank/DDBJ databases">
        <title>Marinobulbifer ophiurae gen. nov., sp. Nov., isolate from tissue of brittle star Ophioplocus japonicus.</title>
        <authorList>
            <person name="Kawano K."/>
            <person name="Sawayama S."/>
            <person name="Nakagawa S."/>
        </authorList>
    </citation>
    <scope>NUCLEOTIDE SEQUENCE [LARGE SCALE GENOMIC DNA]</scope>
    <source>
        <strain evidence="15 16">NKW57</strain>
    </source>
</reference>
<keyword evidence="2 11" id="KW-0813">Transport</keyword>
<dbReference type="InterPro" id="IPR000531">
    <property type="entry name" value="Beta-barrel_TonB"/>
</dbReference>
<evidence type="ECO:0000256" key="4">
    <source>
        <dbReference type="ARBA" id="ARBA00022496"/>
    </source>
</evidence>
<evidence type="ECO:0000256" key="6">
    <source>
        <dbReference type="ARBA" id="ARBA00023004"/>
    </source>
</evidence>
<dbReference type="InterPro" id="IPR039426">
    <property type="entry name" value="TonB-dep_rcpt-like"/>
</dbReference>
<evidence type="ECO:0000256" key="8">
    <source>
        <dbReference type="ARBA" id="ARBA00023077"/>
    </source>
</evidence>
<dbReference type="PROSITE" id="PS52016">
    <property type="entry name" value="TONB_DEPENDENT_REC_3"/>
    <property type="match status" value="1"/>
</dbReference>
<keyword evidence="3 11" id="KW-1134">Transmembrane beta strand</keyword>
<dbReference type="Pfam" id="PF07715">
    <property type="entry name" value="Plug"/>
    <property type="match status" value="1"/>
</dbReference>
<name>A0ABQ6M279_9GAMM</name>
<evidence type="ECO:0000256" key="1">
    <source>
        <dbReference type="ARBA" id="ARBA00004571"/>
    </source>
</evidence>
<evidence type="ECO:0000256" key="12">
    <source>
        <dbReference type="RuleBase" id="RU003357"/>
    </source>
</evidence>
<evidence type="ECO:0000256" key="10">
    <source>
        <dbReference type="ARBA" id="ARBA00023237"/>
    </source>
</evidence>
<sequence length="757" mass="82968">MIKINKISAGMAAAGMACTISSLPQVAFSQDETVALEEITVTARKKAESLQDVPVSVTAISAQLDNPTVQNLQDMQNYVPNVSIDRIPGNNGASISIRGISFQETDKSLDPPAGVILDGVYLGVAAGALLNNFDLERVEVLRGPQGTLFGKNTTAGAINVIRTAPTKQFDAKIRVGAGDWGKREINAVVNAPLGESGGVKFYANRLEHDGYIENNIIGEDLGDVDYEQLGAMVAFDLTENLDVALTLERINDDSEVGAWSNFSRTTDSIACWSTLGGAVPGITTANVPFGSGCMEFDDESGEGKSSVNEPNSSEVTNDYRNLTVNWALGDWQLTAVTGYVDREEDFRVEYDANRNPFVHVDAAHRYSQTSQEFRVSGPLNDKATMTSGIYYWSSDYWQTQTSYDMWYFFGVGFGPEGGFNEGDISQGLTGEGDNTAYSLFASVDWELTDDLLLNLGGRYTQEEKTFTGGSGPFTYVPLGIDIVPSGPVNKLKDDWTEFSPKIALQYTVDGDLMVFGSYAKGFKSGGFFARTQDVYGMESYDPEYVDTLELGMKSEWFDNRVRFNATAFFSEYTDKQEDVIVPDSTGSVGTVVRNAADVDIQGLEIELTAAVTANLNVFMNLGLLDTEYKDFMADISGDGIATDNSGLVIRNAPERTLGIGADYVKQLTFGEFSANYNYRWRDEYQTIFGNDPLGLVDTTAFHNLSLNLNIEDKYEVSIYGRNLTDERYARVILIPPVSNFGQYTPPRHYGVSFTANF</sequence>
<proteinExistence type="inferred from homology"/>
<evidence type="ECO:0000256" key="2">
    <source>
        <dbReference type="ARBA" id="ARBA00022448"/>
    </source>
</evidence>
<evidence type="ECO:0000313" key="16">
    <source>
        <dbReference type="Proteomes" id="UP001224392"/>
    </source>
</evidence>
<dbReference type="PANTHER" id="PTHR32552:SF81">
    <property type="entry name" value="TONB-DEPENDENT OUTER MEMBRANE RECEPTOR"/>
    <property type="match status" value="1"/>
</dbReference>
<keyword evidence="4" id="KW-0410">Iron transport</keyword>
<dbReference type="PANTHER" id="PTHR32552">
    <property type="entry name" value="FERRICHROME IRON RECEPTOR-RELATED"/>
    <property type="match status" value="1"/>
</dbReference>
<gene>
    <name evidence="15" type="ORF">MNKW57_26930</name>
</gene>
<feature type="domain" description="TonB-dependent receptor plug" evidence="14">
    <location>
        <begin position="50"/>
        <end position="157"/>
    </location>
</feature>
<evidence type="ECO:0000259" key="13">
    <source>
        <dbReference type="Pfam" id="PF00593"/>
    </source>
</evidence>
<keyword evidence="15" id="KW-0675">Receptor</keyword>
<evidence type="ECO:0000256" key="3">
    <source>
        <dbReference type="ARBA" id="ARBA00022452"/>
    </source>
</evidence>
<dbReference type="InterPro" id="IPR036942">
    <property type="entry name" value="Beta-barrel_TonB_sf"/>
</dbReference>
<dbReference type="PROSITE" id="PS51257">
    <property type="entry name" value="PROKAR_LIPOPROTEIN"/>
    <property type="match status" value="1"/>
</dbReference>
<dbReference type="InterPro" id="IPR012910">
    <property type="entry name" value="Plug_dom"/>
</dbReference>
<accession>A0ABQ6M279</accession>
<evidence type="ECO:0000313" key="15">
    <source>
        <dbReference type="EMBL" id="GMG88372.1"/>
    </source>
</evidence>
<dbReference type="Proteomes" id="UP001224392">
    <property type="component" value="Unassembled WGS sequence"/>
</dbReference>
<keyword evidence="10 11" id="KW-0998">Cell outer membrane</keyword>
<dbReference type="Pfam" id="PF00593">
    <property type="entry name" value="TonB_dep_Rec_b-barrel"/>
    <property type="match status" value="1"/>
</dbReference>
<keyword evidence="7" id="KW-0406">Ion transport</keyword>
<keyword evidence="9 11" id="KW-0472">Membrane</keyword>
<evidence type="ECO:0000256" key="11">
    <source>
        <dbReference type="PROSITE-ProRule" id="PRU01360"/>
    </source>
</evidence>
<comment type="subcellular location">
    <subcellularLocation>
        <location evidence="1 11">Cell outer membrane</location>
        <topology evidence="1 11">Multi-pass membrane protein</topology>
    </subcellularLocation>
</comment>
<keyword evidence="16" id="KW-1185">Reference proteome</keyword>
<protein>
    <submittedName>
        <fullName evidence="15">TonB-dependent receptor</fullName>
    </submittedName>
</protein>
<evidence type="ECO:0000259" key="14">
    <source>
        <dbReference type="Pfam" id="PF07715"/>
    </source>
</evidence>
<dbReference type="RefSeq" id="WP_285764986.1">
    <property type="nucleotide sequence ID" value="NZ_BSYJ01000006.1"/>
</dbReference>
<organism evidence="15 16">
    <name type="scientific">Biformimicrobium ophioploci</name>
    <dbReference type="NCBI Taxonomy" id="3036711"/>
    <lineage>
        <taxon>Bacteria</taxon>
        <taxon>Pseudomonadati</taxon>
        <taxon>Pseudomonadota</taxon>
        <taxon>Gammaproteobacteria</taxon>
        <taxon>Cellvibrionales</taxon>
        <taxon>Microbulbiferaceae</taxon>
        <taxon>Biformimicrobium</taxon>
    </lineage>
</organism>
<keyword evidence="8 12" id="KW-0798">TonB box</keyword>
<dbReference type="SUPFAM" id="SSF56935">
    <property type="entry name" value="Porins"/>
    <property type="match status" value="1"/>
</dbReference>
<dbReference type="EMBL" id="BSYJ01000006">
    <property type="protein sequence ID" value="GMG88372.1"/>
    <property type="molecule type" value="Genomic_DNA"/>
</dbReference>
<evidence type="ECO:0000256" key="5">
    <source>
        <dbReference type="ARBA" id="ARBA00022692"/>
    </source>
</evidence>
<comment type="caution">
    <text evidence="15">The sequence shown here is derived from an EMBL/GenBank/DDBJ whole genome shotgun (WGS) entry which is preliminary data.</text>
</comment>
<dbReference type="CDD" id="cd01347">
    <property type="entry name" value="ligand_gated_channel"/>
    <property type="match status" value="1"/>
</dbReference>
<dbReference type="Gene3D" id="2.40.170.20">
    <property type="entry name" value="TonB-dependent receptor, beta-barrel domain"/>
    <property type="match status" value="1"/>
</dbReference>